<dbReference type="PANTHER" id="PTHR45947">
    <property type="entry name" value="SULFOQUINOVOSYL TRANSFERASE SQD2"/>
    <property type="match status" value="1"/>
</dbReference>
<dbReference type="PANTHER" id="PTHR45947:SF3">
    <property type="entry name" value="SULFOQUINOVOSYL TRANSFERASE SQD2"/>
    <property type="match status" value="1"/>
</dbReference>
<sequence>MRVVHVVECFAAGTAHFVNLLTRYTIGCEHVVIHGERLDEIKAELVKAKFPNDVTFIKWEGAQREIRPGHDLKALTTLLKILKGLEFDVVHLHSSKAGFLGRVACFMLGIKNVVYTPNGAAFSREDVSERKKKMYITLEKIAYKLSGQVVCCSLSEAQNYHKIGIDATYINNGTTLPQLSGVAGMDANEVKVEDVFTIVTCGRVTEQKNPVLFNQIAASFAHRSDVRFVWIGSGDEDQTCLLSSPNINITGWLPKEEVLATIQKADLYLSSALWEGLPFSVLEALSLGKCLLLSKCVGNVDLVRDGYNGFSYRTAAEAVEKIEWLLGNREILKEMAAHSRAWCEKDFDVEVVFKKYEELYQSLVLGE</sequence>
<dbReference type="SUPFAM" id="SSF53756">
    <property type="entry name" value="UDP-Glycosyltransferase/glycogen phosphorylase"/>
    <property type="match status" value="1"/>
</dbReference>
<dbReference type="InterPro" id="IPR001296">
    <property type="entry name" value="Glyco_trans_1"/>
</dbReference>
<dbReference type="Gene3D" id="3.40.50.2000">
    <property type="entry name" value="Glycogen Phosphorylase B"/>
    <property type="match status" value="2"/>
</dbReference>
<protein>
    <submittedName>
        <fullName evidence="3">Glycosyltransferase</fullName>
        <ecNumber evidence="3">2.4.-.-</ecNumber>
    </submittedName>
</protein>
<name>A0ABW5D0Z2_9BACT</name>
<reference evidence="4" key="1">
    <citation type="journal article" date="2019" name="Int. J. Syst. Evol. Microbiol.">
        <title>The Global Catalogue of Microorganisms (GCM) 10K type strain sequencing project: providing services to taxonomists for standard genome sequencing and annotation.</title>
        <authorList>
            <consortium name="The Broad Institute Genomics Platform"/>
            <consortium name="The Broad Institute Genome Sequencing Center for Infectious Disease"/>
            <person name="Wu L."/>
            <person name="Ma J."/>
        </authorList>
    </citation>
    <scope>NUCLEOTIDE SEQUENCE [LARGE SCALE GENOMIC DNA]</scope>
    <source>
        <strain evidence="4">CGMCC 4.1782</strain>
    </source>
</reference>
<gene>
    <name evidence="3" type="ORF">ACFSKP_15615</name>
</gene>
<dbReference type="GO" id="GO:0016757">
    <property type="term" value="F:glycosyltransferase activity"/>
    <property type="evidence" value="ECO:0007669"/>
    <property type="project" value="UniProtKB-KW"/>
</dbReference>
<proteinExistence type="predicted"/>
<evidence type="ECO:0000313" key="4">
    <source>
        <dbReference type="Proteomes" id="UP001597374"/>
    </source>
</evidence>
<feature type="domain" description="Glycosyl transferase family 1" evidence="1">
    <location>
        <begin position="189"/>
        <end position="340"/>
    </location>
</feature>
<dbReference type="Proteomes" id="UP001597374">
    <property type="component" value="Unassembled WGS sequence"/>
</dbReference>
<comment type="caution">
    <text evidence="3">The sequence shown here is derived from an EMBL/GenBank/DDBJ whole genome shotgun (WGS) entry which is preliminary data.</text>
</comment>
<evidence type="ECO:0000259" key="2">
    <source>
        <dbReference type="Pfam" id="PF13439"/>
    </source>
</evidence>
<evidence type="ECO:0000313" key="3">
    <source>
        <dbReference type="EMBL" id="MFD2247693.1"/>
    </source>
</evidence>
<evidence type="ECO:0000259" key="1">
    <source>
        <dbReference type="Pfam" id="PF00534"/>
    </source>
</evidence>
<dbReference type="RefSeq" id="WP_250430762.1">
    <property type="nucleotide sequence ID" value="NZ_JALPRR010000003.1"/>
</dbReference>
<dbReference type="EC" id="2.4.-.-" evidence="3"/>
<keyword evidence="3" id="KW-0328">Glycosyltransferase</keyword>
<dbReference type="Pfam" id="PF00534">
    <property type="entry name" value="Glycos_transf_1"/>
    <property type="match status" value="1"/>
</dbReference>
<accession>A0ABW5D0Z2</accession>
<keyword evidence="3" id="KW-0808">Transferase</keyword>
<dbReference type="InterPro" id="IPR028098">
    <property type="entry name" value="Glyco_trans_4-like_N"/>
</dbReference>
<dbReference type="Pfam" id="PF13439">
    <property type="entry name" value="Glyco_transf_4"/>
    <property type="match status" value="1"/>
</dbReference>
<dbReference type="EMBL" id="JBHUIM010000002">
    <property type="protein sequence ID" value="MFD2247693.1"/>
    <property type="molecule type" value="Genomic_DNA"/>
</dbReference>
<feature type="domain" description="Glycosyltransferase subfamily 4-like N-terminal" evidence="2">
    <location>
        <begin position="62"/>
        <end position="173"/>
    </location>
</feature>
<keyword evidence="4" id="KW-1185">Reference proteome</keyword>
<organism evidence="3 4">
    <name type="scientific">Pontibacter ruber</name>
    <dbReference type="NCBI Taxonomy" id="1343895"/>
    <lineage>
        <taxon>Bacteria</taxon>
        <taxon>Pseudomonadati</taxon>
        <taxon>Bacteroidota</taxon>
        <taxon>Cytophagia</taxon>
        <taxon>Cytophagales</taxon>
        <taxon>Hymenobacteraceae</taxon>
        <taxon>Pontibacter</taxon>
    </lineage>
</organism>
<dbReference type="InterPro" id="IPR050194">
    <property type="entry name" value="Glycosyltransferase_grp1"/>
</dbReference>